<dbReference type="WBParaSite" id="TMUE_2000008520.2">
    <property type="protein sequence ID" value="TMUE_2000008520.2"/>
    <property type="gene ID" value="WBGene00292104"/>
</dbReference>
<feature type="transmembrane region" description="Helical" evidence="6">
    <location>
        <begin position="482"/>
        <end position="505"/>
    </location>
</feature>
<evidence type="ECO:0000313" key="9">
    <source>
        <dbReference type="WBParaSite" id="TMUE_2000008520.1"/>
    </source>
</evidence>
<dbReference type="GO" id="GO:0006914">
    <property type="term" value="P:autophagy"/>
    <property type="evidence" value="ECO:0007669"/>
    <property type="project" value="UniProtKB-KW"/>
</dbReference>
<evidence type="ECO:0000256" key="3">
    <source>
        <dbReference type="ARBA" id="ARBA00022658"/>
    </source>
</evidence>
<reference evidence="8" key="1">
    <citation type="submission" date="2013-11" db="EMBL/GenBank/DDBJ databases">
        <authorList>
            <person name="Aslett M."/>
        </authorList>
    </citation>
    <scope>NUCLEOTIDE SEQUENCE [LARGE SCALE GENOMIC DNA]</scope>
    <source>
        <strain evidence="8">Edinburgh</strain>
    </source>
</reference>
<dbReference type="GO" id="GO:0032045">
    <property type="term" value="C:guanyl-nucleotide exchange factor complex"/>
    <property type="evidence" value="ECO:0007669"/>
    <property type="project" value="TreeGrafter"/>
</dbReference>
<evidence type="ECO:0000259" key="7">
    <source>
        <dbReference type="PROSITE" id="PS51834"/>
    </source>
</evidence>
<evidence type="ECO:0000256" key="6">
    <source>
        <dbReference type="SAM" id="Phobius"/>
    </source>
</evidence>
<evidence type="ECO:0000313" key="8">
    <source>
        <dbReference type="Proteomes" id="UP000046395"/>
    </source>
</evidence>
<dbReference type="WBParaSite" id="TMUE_2000008520.1">
    <property type="protein sequence ID" value="TMUE_2000008520.1"/>
    <property type="gene ID" value="WBGene00292104"/>
</dbReference>
<organism evidence="8 9">
    <name type="scientific">Trichuris muris</name>
    <name type="common">Mouse whipworm</name>
    <dbReference type="NCBI Taxonomy" id="70415"/>
    <lineage>
        <taxon>Eukaryota</taxon>
        <taxon>Metazoa</taxon>
        <taxon>Ecdysozoa</taxon>
        <taxon>Nematoda</taxon>
        <taxon>Enoplea</taxon>
        <taxon>Dorylaimia</taxon>
        <taxon>Trichinellida</taxon>
        <taxon>Trichuridae</taxon>
        <taxon>Trichuris</taxon>
    </lineage>
</organism>
<keyword evidence="2" id="KW-0963">Cytoplasm</keyword>
<dbReference type="PANTHER" id="PTHR31334">
    <property type="entry name" value="SMITH-MAGENIS SYNDROME REGION GENE 8 PROTEIN"/>
    <property type="match status" value="1"/>
</dbReference>
<reference evidence="8" key="2">
    <citation type="submission" date="2014-03" db="EMBL/GenBank/DDBJ databases">
        <title>The whipworm genome and dual-species transcriptomics of an intimate host-pathogen interaction.</title>
        <authorList>
            <person name="Foth B.J."/>
            <person name="Tsai I.J."/>
            <person name="Reid A.J."/>
            <person name="Bancroft A.J."/>
            <person name="Nichol S."/>
            <person name="Tracey A."/>
            <person name="Holroyd N."/>
            <person name="Cotton J.A."/>
            <person name="Stanley E.J."/>
            <person name="Zarowiecki M."/>
            <person name="Liu J.Z."/>
            <person name="Huckvale T."/>
            <person name="Cooper P.J."/>
            <person name="Grencis R.K."/>
            <person name="Berriman M."/>
        </authorList>
    </citation>
    <scope>NUCLEOTIDE SEQUENCE [LARGE SCALE GENOMIC DNA]</scope>
    <source>
        <strain evidence="8">Edinburgh</strain>
    </source>
</reference>
<evidence type="ECO:0000256" key="2">
    <source>
        <dbReference type="ARBA" id="ARBA00022490"/>
    </source>
</evidence>
<proteinExistence type="inferred from homology"/>
<dbReference type="InterPro" id="IPR037521">
    <property type="entry name" value="FLCN/SMCR8_DENN"/>
</dbReference>
<dbReference type="GO" id="GO:0005737">
    <property type="term" value="C:cytoplasm"/>
    <property type="evidence" value="ECO:0007669"/>
    <property type="project" value="UniProtKB-SubCell"/>
</dbReference>
<keyword evidence="4" id="KW-0072">Autophagy</keyword>
<keyword evidence="6" id="KW-0812">Transmembrane</keyword>
<keyword evidence="3" id="KW-0344">Guanine-nucleotide releasing factor</keyword>
<dbReference type="PANTHER" id="PTHR31334:SF1">
    <property type="entry name" value="GUANINE NUCLEOTIDE EXCHANGE PROTEIN SMCR8"/>
    <property type="match status" value="1"/>
</dbReference>
<reference evidence="9" key="3">
    <citation type="submission" date="2019-12" db="UniProtKB">
        <authorList>
            <consortium name="WormBaseParasite"/>
        </authorList>
    </citation>
    <scope>IDENTIFICATION</scope>
</reference>
<keyword evidence="6" id="KW-1133">Transmembrane helix</keyword>
<keyword evidence="8" id="KW-1185">Reference proteome</keyword>
<protein>
    <submittedName>
        <fullName evidence="9 10">UDENN FLCN/SMCR8-type domain-containing protein</fullName>
    </submittedName>
</protein>
<name>A0A5S6QMS2_TRIMR</name>
<dbReference type="WBParaSite" id="TMUE_2000008520.3">
    <property type="protein sequence ID" value="TMUE_2000008520.3"/>
    <property type="gene ID" value="WBGene00292104"/>
</dbReference>
<evidence type="ECO:0000313" key="10">
    <source>
        <dbReference type="WBParaSite" id="TMUE_2000008520.2"/>
    </source>
</evidence>
<feature type="domain" description="UDENN FLCN/SMCR8-type" evidence="7">
    <location>
        <begin position="34"/>
        <end position="544"/>
    </location>
</feature>
<dbReference type="STRING" id="70415.A0A5S6QMS2"/>
<evidence type="ECO:0000256" key="1">
    <source>
        <dbReference type="ARBA" id="ARBA00004496"/>
    </source>
</evidence>
<dbReference type="GO" id="GO:0005085">
    <property type="term" value="F:guanyl-nucleotide exchange factor activity"/>
    <property type="evidence" value="ECO:0007669"/>
    <property type="project" value="UniProtKB-KW"/>
</dbReference>
<accession>A0A5S6QMS2</accession>
<sequence length="576" mass="64999">MEEVQGCSTAKEIFALPDINELLMGNRSPLDPWHRLSAISGDCMLLVEFSENEGPRPAFCTPQSPGKHFDPDAFAVWLMSADYQRQSSEDAQLLLRNEEQGVFTFVQHFTLYELQARAFVRPFCLSYICKDRLEPLKQCNKRLFLKELTEALDALNTLESQTITAYYELCYNDTGLASQSQNQSTEKATNNSRFRKLQCEIFTAYKSICGDLKAAGGHSLQSQCTSEHSVNLDAWITTLHRGCNGQPNSLEKAQRCLREASALAPCVYDEFMNACRRILSKYDHWSPSLPYHLMAHFEPSSLVRIGSLPVLYYPTENAIGKHLAEPSSTVNGSSSEAVHRLQQGLDGDEDAHALCVCPRLTTLLYSVLIGKFVLLFGSELRRKSVVAFINALKRFVPSVYSMPPVRLWHEGRLPATTIVDYKLFGLHVPKSSGIGNFVAENMTQYITLVDLNQNFLRAPEYSGSILARLPVVAKCHRSDRTFVPYMLSVLVSYFTFAYVMAAFLADKAHGTKMDKKRRLVQFAHRFGLDNHDFKVIRYVADLVHAQEANDSADLDSWQSAMETVVVDYEVQKVLKF</sequence>
<comment type="subcellular location">
    <subcellularLocation>
        <location evidence="1">Cytoplasm</location>
    </subcellularLocation>
</comment>
<keyword evidence="6" id="KW-0472">Membrane</keyword>
<comment type="similarity">
    <text evidence="5">Belongs to the SMCR8 family.</text>
</comment>
<evidence type="ECO:0000256" key="4">
    <source>
        <dbReference type="ARBA" id="ARBA00023006"/>
    </source>
</evidence>
<dbReference type="PROSITE" id="PS51834">
    <property type="entry name" value="DENN_FLCN_SMCR8"/>
    <property type="match status" value="1"/>
</dbReference>
<evidence type="ECO:0000256" key="5">
    <source>
        <dbReference type="ARBA" id="ARBA00038137"/>
    </source>
</evidence>
<dbReference type="AlphaFoldDB" id="A0A5S6QMS2"/>
<dbReference type="Proteomes" id="UP000046395">
    <property type="component" value="Unassembled WGS sequence"/>
</dbReference>